<dbReference type="EMBL" id="SNRW01012935">
    <property type="protein sequence ID" value="KAA6373208.1"/>
    <property type="molecule type" value="Genomic_DNA"/>
</dbReference>
<sequence length="114" mass="12734">SIYLSSFSINIDARSLSTGLLQQIPITLGVKEQRVNAFTSICEAPTFLSCVIIAYLIVFPVYGSKIPSHLNCLLFLHSKLRSQRFHMTAFPQTLFEYLIILVAENAIIRAIAVC</sequence>
<gene>
    <name evidence="2" type="ORF">EZS28_031264</name>
</gene>
<proteinExistence type="predicted"/>
<evidence type="ECO:0000313" key="3">
    <source>
        <dbReference type="Proteomes" id="UP000324800"/>
    </source>
</evidence>
<feature type="transmembrane region" description="Helical" evidence="1">
    <location>
        <begin position="44"/>
        <end position="62"/>
    </location>
</feature>
<keyword evidence="1" id="KW-0812">Transmembrane</keyword>
<name>A0A5J4US26_9EUKA</name>
<dbReference type="Proteomes" id="UP000324800">
    <property type="component" value="Unassembled WGS sequence"/>
</dbReference>
<organism evidence="2 3">
    <name type="scientific">Streblomastix strix</name>
    <dbReference type="NCBI Taxonomy" id="222440"/>
    <lineage>
        <taxon>Eukaryota</taxon>
        <taxon>Metamonada</taxon>
        <taxon>Preaxostyla</taxon>
        <taxon>Oxymonadida</taxon>
        <taxon>Streblomastigidae</taxon>
        <taxon>Streblomastix</taxon>
    </lineage>
</organism>
<keyword evidence="1" id="KW-1133">Transmembrane helix</keyword>
<protein>
    <submittedName>
        <fullName evidence="2">Uncharacterized protein</fullName>
    </submittedName>
</protein>
<dbReference type="AlphaFoldDB" id="A0A5J4US26"/>
<accession>A0A5J4US26</accession>
<evidence type="ECO:0000256" key="1">
    <source>
        <dbReference type="SAM" id="Phobius"/>
    </source>
</evidence>
<feature type="non-terminal residue" evidence="2">
    <location>
        <position position="1"/>
    </location>
</feature>
<keyword evidence="1" id="KW-0472">Membrane</keyword>
<evidence type="ECO:0000313" key="2">
    <source>
        <dbReference type="EMBL" id="KAA6373208.1"/>
    </source>
</evidence>
<comment type="caution">
    <text evidence="2">The sequence shown here is derived from an EMBL/GenBank/DDBJ whole genome shotgun (WGS) entry which is preliminary data.</text>
</comment>
<reference evidence="2 3" key="1">
    <citation type="submission" date="2019-03" db="EMBL/GenBank/DDBJ databases">
        <title>Single cell metagenomics reveals metabolic interactions within the superorganism composed of flagellate Streblomastix strix and complex community of Bacteroidetes bacteria on its surface.</title>
        <authorList>
            <person name="Treitli S.C."/>
            <person name="Kolisko M."/>
            <person name="Husnik F."/>
            <person name="Keeling P."/>
            <person name="Hampl V."/>
        </authorList>
    </citation>
    <scope>NUCLEOTIDE SEQUENCE [LARGE SCALE GENOMIC DNA]</scope>
    <source>
        <strain evidence="2">ST1C</strain>
    </source>
</reference>